<keyword evidence="2" id="KW-1185">Reference proteome</keyword>
<comment type="caution">
    <text evidence="1">The sequence shown here is derived from an EMBL/GenBank/DDBJ whole genome shotgun (WGS) entry which is preliminary data.</text>
</comment>
<protein>
    <submittedName>
        <fullName evidence="1">Uncharacterized protein</fullName>
    </submittedName>
</protein>
<gene>
    <name evidence="1" type="ORF">NDU88_000738</name>
</gene>
<proteinExistence type="predicted"/>
<dbReference type="Proteomes" id="UP001066276">
    <property type="component" value="Chromosome 3_2"/>
</dbReference>
<evidence type="ECO:0000313" key="1">
    <source>
        <dbReference type="EMBL" id="KAJ1175450.1"/>
    </source>
</evidence>
<dbReference type="EMBL" id="JANPWB010000006">
    <property type="protein sequence ID" value="KAJ1175450.1"/>
    <property type="molecule type" value="Genomic_DNA"/>
</dbReference>
<dbReference type="AlphaFoldDB" id="A0AAV7TFN6"/>
<sequence length="141" mass="16087">MGKPDKHQDKLVFDKLHALRTVEVGASCKPSPDKGRSDLPEALDFRDLLEEVCNSLKSVDSKIDILMNKLDCRGNCLDKHEECLAQLEQRISEMEDGMTIRTEQLLHLQKVLAVIKAKMRTWRNAPDATKLESWDFLSLPL</sequence>
<reference evidence="1" key="1">
    <citation type="journal article" date="2022" name="bioRxiv">
        <title>Sequencing and chromosome-scale assembly of the giantPleurodeles waltlgenome.</title>
        <authorList>
            <person name="Brown T."/>
            <person name="Elewa A."/>
            <person name="Iarovenko S."/>
            <person name="Subramanian E."/>
            <person name="Araus A.J."/>
            <person name="Petzold A."/>
            <person name="Susuki M."/>
            <person name="Suzuki K.-i.T."/>
            <person name="Hayashi T."/>
            <person name="Toyoda A."/>
            <person name="Oliveira C."/>
            <person name="Osipova E."/>
            <person name="Leigh N.D."/>
            <person name="Simon A."/>
            <person name="Yun M.H."/>
        </authorList>
    </citation>
    <scope>NUCLEOTIDE SEQUENCE</scope>
    <source>
        <strain evidence="1">20211129_DDA</strain>
        <tissue evidence="1">Liver</tissue>
    </source>
</reference>
<evidence type="ECO:0000313" key="2">
    <source>
        <dbReference type="Proteomes" id="UP001066276"/>
    </source>
</evidence>
<name>A0AAV7TFN6_PLEWA</name>
<accession>A0AAV7TFN6</accession>
<organism evidence="1 2">
    <name type="scientific">Pleurodeles waltl</name>
    <name type="common">Iberian ribbed newt</name>
    <dbReference type="NCBI Taxonomy" id="8319"/>
    <lineage>
        <taxon>Eukaryota</taxon>
        <taxon>Metazoa</taxon>
        <taxon>Chordata</taxon>
        <taxon>Craniata</taxon>
        <taxon>Vertebrata</taxon>
        <taxon>Euteleostomi</taxon>
        <taxon>Amphibia</taxon>
        <taxon>Batrachia</taxon>
        <taxon>Caudata</taxon>
        <taxon>Salamandroidea</taxon>
        <taxon>Salamandridae</taxon>
        <taxon>Pleurodelinae</taxon>
        <taxon>Pleurodeles</taxon>
    </lineage>
</organism>